<dbReference type="EMBL" id="MU839836">
    <property type="protein sequence ID" value="KAK1753883.1"/>
    <property type="molecule type" value="Genomic_DNA"/>
</dbReference>
<organism evidence="2 3">
    <name type="scientific">Echria macrotheca</name>
    <dbReference type="NCBI Taxonomy" id="438768"/>
    <lineage>
        <taxon>Eukaryota</taxon>
        <taxon>Fungi</taxon>
        <taxon>Dikarya</taxon>
        <taxon>Ascomycota</taxon>
        <taxon>Pezizomycotina</taxon>
        <taxon>Sordariomycetes</taxon>
        <taxon>Sordariomycetidae</taxon>
        <taxon>Sordariales</taxon>
        <taxon>Schizotheciaceae</taxon>
        <taxon>Echria</taxon>
    </lineage>
</organism>
<dbReference type="Gene3D" id="3.10.20.90">
    <property type="entry name" value="Phosphatidylinositol 3-kinase Catalytic Subunit, Chain A, domain 1"/>
    <property type="match status" value="1"/>
</dbReference>
<feature type="compositionally biased region" description="Basic and acidic residues" evidence="1">
    <location>
        <begin position="82"/>
        <end position="91"/>
    </location>
</feature>
<feature type="region of interest" description="Disordered" evidence="1">
    <location>
        <begin position="42"/>
        <end position="91"/>
    </location>
</feature>
<gene>
    <name evidence="2" type="ORF">QBC47DRAFT_385137</name>
</gene>
<evidence type="ECO:0008006" key="4">
    <source>
        <dbReference type="Google" id="ProtNLM"/>
    </source>
</evidence>
<dbReference type="Proteomes" id="UP001239445">
    <property type="component" value="Unassembled WGS sequence"/>
</dbReference>
<dbReference type="AlphaFoldDB" id="A0AAJ0F806"/>
<protein>
    <recommendedName>
        <fullName evidence="4">UBX domain-containing protein</fullName>
    </recommendedName>
</protein>
<reference evidence="2" key="1">
    <citation type="submission" date="2023-06" db="EMBL/GenBank/DDBJ databases">
        <title>Genome-scale phylogeny and comparative genomics of the fungal order Sordariales.</title>
        <authorList>
            <consortium name="Lawrence Berkeley National Laboratory"/>
            <person name="Hensen N."/>
            <person name="Bonometti L."/>
            <person name="Westerberg I."/>
            <person name="Brannstrom I.O."/>
            <person name="Guillou S."/>
            <person name="Cros-Aarteil S."/>
            <person name="Calhoun S."/>
            <person name="Haridas S."/>
            <person name="Kuo A."/>
            <person name="Mondo S."/>
            <person name="Pangilinan J."/>
            <person name="Riley R."/>
            <person name="Labutti K."/>
            <person name="Andreopoulos B."/>
            <person name="Lipzen A."/>
            <person name="Chen C."/>
            <person name="Yanf M."/>
            <person name="Daum C."/>
            <person name="Ng V."/>
            <person name="Clum A."/>
            <person name="Steindorff A."/>
            <person name="Ohm R."/>
            <person name="Martin F."/>
            <person name="Silar P."/>
            <person name="Natvig D."/>
            <person name="Lalanne C."/>
            <person name="Gautier V."/>
            <person name="Ament-Velasquez S.L."/>
            <person name="Kruys A."/>
            <person name="Hutchinson M.I."/>
            <person name="Powell A.J."/>
            <person name="Barry K."/>
            <person name="Miller A.N."/>
            <person name="Grigoriev I.V."/>
            <person name="Debuchy R."/>
            <person name="Gladieux P."/>
            <person name="Thoren M.H."/>
            <person name="Johannesson H."/>
        </authorList>
    </citation>
    <scope>NUCLEOTIDE SEQUENCE</scope>
    <source>
        <strain evidence="2">PSN4</strain>
    </source>
</reference>
<sequence length="243" mass="26442">MAATVLRCRHCQRAFPEILEAELHSISTEGCHVDFDAVDPTDCTSPPVPQEAGPTVPLDTRGSTPSSSPSELGQPTEPSVVARKEEPFDNKAEVKKATEERLKLRAAEKLERDRILDLIKKNKKQQAVARHGVGAKISCHGSSSANPIANPALSSVPLDSNEVKLRLRMFDTCGILDKVFSRKAKLSDVAAALQEEMDILGVQSFSWQGSFPPKVWEEAEFSSVTLEEAGLGKSAALIVKRKK</sequence>
<comment type="caution">
    <text evidence="2">The sequence shown here is derived from an EMBL/GenBank/DDBJ whole genome shotgun (WGS) entry which is preliminary data.</text>
</comment>
<keyword evidence="3" id="KW-1185">Reference proteome</keyword>
<name>A0AAJ0F806_9PEZI</name>
<evidence type="ECO:0000313" key="3">
    <source>
        <dbReference type="Proteomes" id="UP001239445"/>
    </source>
</evidence>
<feature type="compositionally biased region" description="Polar residues" evidence="1">
    <location>
        <begin position="61"/>
        <end position="77"/>
    </location>
</feature>
<proteinExistence type="predicted"/>
<dbReference type="InterPro" id="IPR029071">
    <property type="entry name" value="Ubiquitin-like_domsf"/>
</dbReference>
<accession>A0AAJ0F806</accession>
<dbReference type="SUPFAM" id="SSF54236">
    <property type="entry name" value="Ubiquitin-like"/>
    <property type="match status" value="1"/>
</dbReference>
<evidence type="ECO:0000256" key="1">
    <source>
        <dbReference type="SAM" id="MobiDB-lite"/>
    </source>
</evidence>
<evidence type="ECO:0000313" key="2">
    <source>
        <dbReference type="EMBL" id="KAK1753883.1"/>
    </source>
</evidence>